<dbReference type="RefSeq" id="WP_032570325.1">
    <property type="nucleotide sequence ID" value="NZ_JGDM01000044.1"/>
</dbReference>
<dbReference type="Gene3D" id="3.40.50.2000">
    <property type="entry name" value="Glycogen Phosphorylase B"/>
    <property type="match status" value="2"/>
</dbReference>
<name>A0A015YKW3_BACFG</name>
<dbReference type="PANTHER" id="PTHR46401">
    <property type="entry name" value="GLYCOSYLTRANSFERASE WBBK-RELATED"/>
    <property type="match status" value="1"/>
</dbReference>
<dbReference type="Pfam" id="PF00534">
    <property type="entry name" value="Glycos_transf_1"/>
    <property type="match status" value="1"/>
</dbReference>
<evidence type="ECO:0000259" key="2">
    <source>
        <dbReference type="Pfam" id="PF00534"/>
    </source>
</evidence>
<dbReference type="AlphaFoldDB" id="A0A015YKW3"/>
<keyword evidence="1 4" id="KW-0808">Transferase</keyword>
<dbReference type="GO" id="GO:0016757">
    <property type="term" value="F:glycosyltransferase activity"/>
    <property type="evidence" value="ECO:0007669"/>
    <property type="project" value="InterPro"/>
</dbReference>
<feature type="domain" description="Glycosyl transferase family 1" evidence="2">
    <location>
        <begin position="163"/>
        <end position="304"/>
    </location>
</feature>
<organism evidence="4 5">
    <name type="scientific">Bacteroides fragilis str. 2-F-2 #4</name>
    <dbReference type="NCBI Taxonomy" id="1339280"/>
    <lineage>
        <taxon>Bacteria</taxon>
        <taxon>Pseudomonadati</taxon>
        <taxon>Bacteroidota</taxon>
        <taxon>Bacteroidia</taxon>
        <taxon>Bacteroidales</taxon>
        <taxon>Bacteroidaceae</taxon>
        <taxon>Bacteroides</taxon>
    </lineage>
</organism>
<evidence type="ECO:0000259" key="3">
    <source>
        <dbReference type="Pfam" id="PF13439"/>
    </source>
</evidence>
<sequence>MKLLLLYRKSGVNYSIERVFDVLLEILQKDVDVYKVTVPYYKIKLLHLLKNMCYCYKRRKEINHITGDVHYCGLLLPSGKTILTIHDTVSLTIYSGFYRVLIYLFWYYWPLRSVKYVTCISEKTKAELLRYFPWAEKKIRVIYNPVSPDYVFLEKVLCKEIPKILHIGTRENKNLFRVIQALHNISCELRIIGELTEEQIAALRKYGINYIVKTHLTDNEIVKEYRECDIVSFPSIYEGFGMPIIEGQATGRVVLTSDIAPMNEIAGEAAWFVNPYDVESIRNGFIKLINDAELRKELISKGKENVKRFAVEKIAADYLNLYREVFNG</sequence>
<reference evidence="4 5" key="1">
    <citation type="submission" date="2014-02" db="EMBL/GenBank/DDBJ databases">
        <authorList>
            <person name="Sears C."/>
            <person name="Carroll K."/>
            <person name="Sack B.R."/>
            <person name="Qadri F."/>
            <person name="Myers L.L."/>
            <person name="Chung G.-T."/>
            <person name="Escheverria P."/>
            <person name="Fraser C.M."/>
            <person name="Sadzewicz L."/>
            <person name="Shefchek K.A."/>
            <person name="Tallon L."/>
            <person name="Das S.P."/>
            <person name="Daugherty S."/>
            <person name="Mongodin E.F."/>
        </authorList>
    </citation>
    <scope>NUCLEOTIDE SEQUENCE [LARGE SCALE GENOMIC DNA]</scope>
    <source>
        <strain evidence="4 5">2-F-2 #4</strain>
    </source>
</reference>
<dbReference type="EMBL" id="JGDM01000044">
    <property type="protein sequence ID" value="EXZ44973.1"/>
    <property type="molecule type" value="Genomic_DNA"/>
</dbReference>
<accession>A0A015YKW3</accession>
<evidence type="ECO:0000313" key="4">
    <source>
        <dbReference type="EMBL" id="EXZ44973.1"/>
    </source>
</evidence>
<feature type="domain" description="Glycosyltransferase subfamily 4-like N-terminal" evidence="3">
    <location>
        <begin position="76"/>
        <end position="149"/>
    </location>
</feature>
<comment type="caution">
    <text evidence="4">The sequence shown here is derived from an EMBL/GenBank/DDBJ whole genome shotgun (WGS) entry which is preliminary data.</text>
</comment>
<dbReference type="InterPro" id="IPR001296">
    <property type="entry name" value="Glyco_trans_1"/>
</dbReference>
<dbReference type="SUPFAM" id="SSF53756">
    <property type="entry name" value="UDP-Glycosyltransferase/glycogen phosphorylase"/>
    <property type="match status" value="1"/>
</dbReference>
<dbReference type="PATRIC" id="fig|1339280.3.peg.1751"/>
<dbReference type="Pfam" id="PF13439">
    <property type="entry name" value="Glyco_transf_4"/>
    <property type="match status" value="1"/>
</dbReference>
<evidence type="ECO:0000313" key="5">
    <source>
        <dbReference type="Proteomes" id="UP000022272"/>
    </source>
</evidence>
<dbReference type="CDD" id="cd03809">
    <property type="entry name" value="GT4_MtfB-like"/>
    <property type="match status" value="1"/>
</dbReference>
<dbReference type="Proteomes" id="UP000022272">
    <property type="component" value="Unassembled WGS sequence"/>
</dbReference>
<proteinExistence type="predicted"/>
<dbReference type="PANTHER" id="PTHR46401:SF2">
    <property type="entry name" value="GLYCOSYLTRANSFERASE WBBK-RELATED"/>
    <property type="match status" value="1"/>
</dbReference>
<dbReference type="InterPro" id="IPR028098">
    <property type="entry name" value="Glyco_trans_4-like_N"/>
</dbReference>
<gene>
    <name evidence="4" type="ORF">M076_1820</name>
</gene>
<evidence type="ECO:0000256" key="1">
    <source>
        <dbReference type="ARBA" id="ARBA00022679"/>
    </source>
</evidence>
<protein>
    <submittedName>
        <fullName evidence="4">Glycosyl transferases group 1 family protein</fullName>
    </submittedName>
</protein>